<dbReference type="Pfam" id="PF03992">
    <property type="entry name" value="ABM"/>
    <property type="match status" value="1"/>
</dbReference>
<evidence type="ECO:0000259" key="1">
    <source>
        <dbReference type="PROSITE" id="PS51725"/>
    </source>
</evidence>
<name>A0A0D6ZCH9_9BACI</name>
<dbReference type="InterPro" id="IPR050404">
    <property type="entry name" value="Heme-degrading_MO"/>
</dbReference>
<evidence type="ECO:0000313" key="3">
    <source>
        <dbReference type="Proteomes" id="UP000032512"/>
    </source>
</evidence>
<dbReference type="InterPro" id="IPR011008">
    <property type="entry name" value="Dimeric_a/b-barrel"/>
</dbReference>
<dbReference type="Gene3D" id="3.30.70.100">
    <property type="match status" value="1"/>
</dbReference>
<dbReference type="SUPFAM" id="SSF54909">
    <property type="entry name" value="Dimeric alpha+beta barrel"/>
    <property type="match status" value="1"/>
</dbReference>
<dbReference type="OrthoDB" id="2352283at2"/>
<dbReference type="EMBL" id="JXIQ01000075">
    <property type="protein sequence ID" value="KIY22288.1"/>
    <property type="molecule type" value="Genomic_DNA"/>
</dbReference>
<dbReference type="PANTHER" id="PTHR34474:SF2">
    <property type="entry name" value="SIGNAL TRANSDUCTION PROTEIN TRAP"/>
    <property type="match status" value="1"/>
</dbReference>
<dbReference type="AlphaFoldDB" id="A0A0D6ZCH9"/>
<dbReference type="PROSITE" id="PS51725">
    <property type="entry name" value="ABM"/>
    <property type="match status" value="1"/>
</dbReference>
<protein>
    <recommendedName>
        <fullName evidence="1">ABM domain-containing protein</fullName>
    </recommendedName>
</protein>
<dbReference type="RefSeq" id="WP_044393189.1">
    <property type="nucleotide sequence ID" value="NZ_JXIQ01000075.1"/>
</dbReference>
<dbReference type="Proteomes" id="UP000032512">
    <property type="component" value="Unassembled WGS sequence"/>
</dbReference>
<dbReference type="PATRIC" id="fig|285983.3.peg.398"/>
<gene>
    <name evidence="2" type="ORF">UB32_09365</name>
</gene>
<dbReference type="InterPro" id="IPR007138">
    <property type="entry name" value="ABM_dom"/>
</dbReference>
<dbReference type="PANTHER" id="PTHR34474">
    <property type="entry name" value="SIGNAL TRANSDUCTION PROTEIN TRAP"/>
    <property type="match status" value="1"/>
</dbReference>
<reference evidence="2 3" key="1">
    <citation type="submission" date="2015-01" db="EMBL/GenBank/DDBJ databases">
        <title>Draft genome sequences of the supercritical CO2 tolerant bacteria Bacillus subterraneus MITOT1 and Bacillus cereus MIT0214.</title>
        <authorList>
            <person name="Peet K.C."/>
            <person name="Thompson J.R."/>
        </authorList>
    </citation>
    <scope>NUCLEOTIDE SEQUENCE [LARGE SCALE GENOMIC DNA]</scope>
    <source>
        <strain evidence="2 3">MITOT1</strain>
    </source>
</reference>
<keyword evidence="3" id="KW-1185">Reference proteome</keyword>
<accession>A0A0D6ZCH9</accession>
<sequence>MNLFITSGTADFLLKLKEKHQDENMVLMNNSESSILVHETEGQTLFNSPRKYKVIDSAGNLGHKGFAVLNNIPVTEEGRPLFEDRFLNRPRKIEKEPGFVAIRVLRPLSSNTYIILTIWDQESSFENWQKSKAYADAHKNRGTEAGIAGAKPTLFESASFVSKYYIESE</sequence>
<comment type="caution">
    <text evidence="2">The sequence shown here is derived from an EMBL/GenBank/DDBJ whole genome shotgun (WGS) entry which is preliminary data.</text>
</comment>
<evidence type="ECO:0000313" key="2">
    <source>
        <dbReference type="EMBL" id="KIY22288.1"/>
    </source>
</evidence>
<feature type="domain" description="ABM" evidence="1">
    <location>
        <begin position="66"/>
        <end position="155"/>
    </location>
</feature>
<organism evidence="2 3">
    <name type="scientific">Mesobacillus subterraneus</name>
    <dbReference type="NCBI Taxonomy" id="285983"/>
    <lineage>
        <taxon>Bacteria</taxon>
        <taxon>Bacillati</taxon>
        <taxon>Bacillota</taxon>
        <taxon>Bacilli</taxon>
        <taxon>Bacillales</taxon>
        <taxon>Bacillaceae</taxon>
        <taxon>Mesobacillus</taxon>
    </lineage>
</organism>
<proteinExistence type="predicted"/>